<evidence type="ECO:0000256" key="16">
    <source>
        <dbReference type="SAM" id="MobiDB-lite"/>
    </source>
</evidence>
<feature type="coiled-coil region" evidence="15">
    <location>
        <begin position="545"/>
        <end position="576"/>
    </location>
</feature>
<dbReference type="GO" id="GO:0007018">
    <property type="term" value="P:microtubule-based movement"/>
    <property type="evidence" value="ECO:0007669"/>
    <property type="project" value="InterPro"/>
</dbReference>
<dbReference type="InterPro" id="IPR027417">
    <property type="entry name" value="P-loop_NTPase"/>
</dbReference>
<evidence type="ECO:0000256" key="14">
    <source>
        <dbReference type="PROSITE-ProRule" id="PRU00283"/>
    </source>
</evidence>
<dbReference type="GO" id="GO:0008574">
    <property type="term" value="F:plus-end-directed microtubule motor activity"/>
    <property type="evidence" value="ECO:0007669"/>
    <property type="project" value="TreeGrafter"/>
</dbReference>
<dbReference type="EMBL" id="JANPWZ010001244">
    <property type="protein sequence ID" value="KAJ3567389.1"/>
    <property type="molecule type" value="Genomic_DNA"/>
</dbReference>
<dbReference type="GO" id="GO:0008017">
    <property type="term" value="F:microtubule binding"/>
    <property type="evidence" value="ECO:0007669"/>
    <property type="project" value="InterPro"/>
</dbReference>
<dbReference type="GO" id="GO:0051301">
    <property type="term" value="P:cell division"/>
    <property type="evidence" value="ECO:0007669"/>
    <property type="project" value="UniProtKB-KW"/>
</dbReference>
<dbReference type="InterPro" id="IPR025901">
    <property type="entry name" value="Kinesin-assoc_MT-bd_dom"/>
</dbReference>
<dbReference type="InterPro" id="IPR047149">
    <property type="entry name" value="KIF11-like"/>
</dbReference>
<comment type="similarity">
    <text evidence="13">Belongs to the TRAFAC class myosin-kinesin ATPase superfamily. Kinesin family. KIN-5/BimC subfamily.</text>
</comment>
<evidence type="ECO:0000256" key="1">
    <source>
        <dbReference type="ARBA" id="ARBA00004245"/>
    </source>
</evidence>
<dbReference type="CDD" id="cd01364">
    <property type="entry name" value="KISc_BimC_Eg5"/>
    <property type="match status" value="1"/>
</dbReference>
<feature type="binding site" evidence="14">
    <location>
        <begin position="50"/>
        <end position="57"/>
    </location>
    <ligand>
        <name>ATP</name>
        <dbReference type="ChEBI" id="CHEBI:30616"/>
    </ligand>
</feature>
<dbReference type="PROSITE" id="PS00411">
    <property type="entry name" value="KINESIN_MOTOR_1"/>
    <property type="match status" value="1"/>
</dbReference>
<protein>
    <recommendedName>
        <fullName evidence="17">Kinesin motor domain-containing protein</fullName>
    </recommendedName>
</protein>
<evidence type="ECO:0000313" key="19">
    <source>
        <dbReference type="Proteomes" id="UP001148614"/>
    </source>
</evidence>
<evidence type="ECO:0000256" key="13">
    <source>
        <dbReference type="ARBA" id="ARBA00034704"/>
    </source>
</evidence>
<dbReference type="Gene3D" id="3.40.850.10">
    <property type="entry name" value="Kinesin motor domain"/>
    <property type="match status" value="1"/>
</dbReference>
<name>A0A9W8TK37_9PEZI</name>
<dbReference type="PROSITE" id="PS50067">
    <property type="entry name" value="KINESIN_MOTOR_2"/>
    <property type="match status" value="1"/>
</dbReference>
<comment type="subcellular location">
    <subcellularLocation>
        <location evidence="1">Cytoplasm</location>
        <location evidence="1">Cytoskeleton</location>
    </subcellularLocation>
</comment>
<dbReference type="Proteomes" id="UP001148614">
    <property type="component" value="Unassembled WGS sequence"/>
</dbReference>
<keyword evidence="7" id="KW-0498">Mitosis</keyword>
<dbReference type="FunFam" id="3.40.850.10:FF:000051">
    <property type="entry name" value="Kinesin-like protein bimC"/>
    <property type="match status" value="1"/>
</dbReference>
<evidence type="ECO:0000256" key="2">
    <source>
        <dbReference type="ARBA" id="ARBA00022490"/>
    </source>
</evidence>
<evidence type="ECO:0000259" key="17">
    <source>
        <dbReference type="PROSITE" id="PS50067"/>
    </source>
</evidence>
<keyword evidence="4" id="KW-0132">Cell division</keyword>
<dbReference type="PANTHER" id="PTHR47970">
    <property type="entry name" value="KINESIN-LIKE PROTEIN KIF11"/>
    <property type="match status" value="1"/>
</dbReference>
<evidence type="ECO:0000256" key="10">
    <source>
        <dbReference type="ARBA" id="ARBA00023175"/>
    </source>
</evidence>
<dbReference type="VEuPathDB" id="FungiDB:F4678DRAFT_420140"/>
<keyword evidence="3" id="KW-0597">Phosphoprotein</keyword>
<evidence type="ECO:0000256" key="8">
    <source>
        <dbReference type="ARBA" id="ARBA00022840"/>
    </source>
</evidence>
<accession>A0A9W8TK37</accession>
<evidence type="ECO:0000256" key="3">
    <source>
        <dbReference type="ARBA" id="ARBA00022553"/>
    </source>
</evidence>
<dbReference type="InterPro" id="IPR019821">
    <property type="entry name" value="Kinesin_motor_CS"/>
</dbReference>
<evidence type="ECO:0000256" key="6">
    <source>
        <dbReference type="ARBA" id="ARBA00022741"/>
    </source>
</evidence>
<evidence type="ECO:0000256" key="15">
    <source>
        <dbReference type="SAM" id="Coils"/>
    </source>
</evidence>
<feature type="coiled-coil region" evidence="15">
    <location>
        <begin position="628"/>
        <end position="662"/>
    </location>
</feature>
<keyword evidence="12" id="KW-0131">Cell cycle</keyword>
<feature type="domain" description="Kinesin motor" evidence="17">
    <location>
        <begin position="1"/>
        <end position="301"/>
    </location>
</feature>
<keyword evidence="8 14" id="KW-0067">ATP-binding</keyword>
<keyword evidence="10 14" id="KW-0505">Motor protein</keyword>
<proteinExistence type="inferred from homology"/>
<dbReference type="AlphaFoldDB" id="A0A9W8TK37"/>
<dbReference type="InterPro" id="IPR036961">
    <property type="entry name" value="Kinesin_motor_dom_sf"/>
</dbReference>
<dbReference type="InterPro" id="IPR001752">
    <property type="entry name" value="Kinesin_motor_dom"/>
</dbReference>
<dbReference type="Pfam" id="PF13931">
    <property type="entry name" value="Microtub_bind"/>
    <property type="match status" value="1"/>
</dbReference>
<comment type="caution">
    <text evidence="18">The sequence shown here is derived from an EMBL/GenBank/DDBJ whole genome shotgun (WGS) entry which is preliminary data.</text>
</comment>
<evidence type="ECO:0000256" key="7">
    <source>
        <dbReference type="ARBA" id="ARBA00022776"/>
    </source>
</evidence>
<dbReference type="GO" id="GO:0000073">
    <property type="term" value="P:initial mitotic spindle pole body separation"/>
    <property type="evidence" value="ECO:0007669"/>
    <property type="project" value="TreeGrafter"/>
</dbReference>
<organism evidence="18 19">
    <name type="scientific">Xylaria arbuscula</name>
    <dbReference type="NCBI Taxonomy" id="114810"/>
    <lineage>
        <taxon>Eukaryota</taxon>
        <taxon>Fungi</taxon>
        <taxon>Dikarya</taxon>
        <taxon>Ascomycota</taxon>
        <taxon>Pezizomycotina</taxon>
        <taxon>Sordariomycetes</taxon>
        <taxon>Xylariomycetidae</taxon>
        <taxon>Xylariales</taxon>
        <taxon>Xylariaceae</taxon>
        <taxon>Xylaria</taxon>
    </lineage>
</organism>
<keyword evidence="9 15" id="KW-0175">Coiled coil</keyword>
<evidence type="ECO:0000256" key="4">
    <source>
        <dbReference type="ARBA" id="ARBA00022618"/>
    </source>
</evidence>
<dbReference type="GO" id="GO:0072686">
    <property type="term" value="C:mitotic spindle"/>
    <property type="evidence" value="ECO:0007669"/>
    <property type="project" value="TreeGrafter"/>
</dbReference>
<dbReference type="PANTHER" id="PTHR47970:SF12">
    <property type="entry name" value="KINESIN FAMILY MEMBER 11"/>
    <property type="match status" value="1"/>
</dbReference>
<reference evidence="18" key="1">
    <citation type="submission" date="2022-07" db="EMBL/GenBank/DDBJ databases">
        <title>Genome Sequence of Xylaria arbuscula.</title>
        <authorList>
            <person name="Buettner E."/>
        </authorList>
    </citation>
    <scope>NUCLEOTIDE SEQUENCE</scope>
    <source>
        <strain evidence="18">VT107</strain>
    </source>
</reference>
<evidence type="ECO:0000256" key="9">
    <source>
        <dbReference type="ARBA" id="ARBA00023054"/>
    </source>
</evidence>
<dbReference type="GO" id="GO:0005634">
    <property type="term" value="C:nucleus"/>
    <property type="evidence" value="ECO:0007669"/>
    <property type="project" value="TreeGrafter"/>
</dbReference>
<dbReference type="InterPro" id="IPR047241">
    <property type="entry name" value="KIF11-like_kin_motor_dom"/>
</dbReference>
<gene>
    <name evidence="18" type="ORF">NPX13_g6782</name>
</gene>
<evidence type="ECO:0000256" key="12">
    <source>
        <dbReference type="ARBA" id="ARBA00023306"/>
    </source>
</evidence>
<dbReference type="SMART" id="SM00129">
    <property type="entry name" value="KISc"/>
    <property type="match status" value="1"/>
</dbReference>
<sequence length="1010" mass="112639">MGPSALSNKTYNFDRVFSPAADQRMVYEDVVKPILEEMLSGYNCTIFAYGQTGTGKTYTMSGDMEETFGLLSDDAGIIPRVLHSLFKKLDTEDTESFVKCSFIELYNEELRDLMSVDDSAKLKIFDDVSRKGHATTLVQGMEEAHIRNASEGIKLLQEGSLKRQVAATKCNDLSSRSHTVFTITACVKRAGEDGEDWVSAGKLNLVDLAGSENIQRSGAENKRAAEAGLINKSLLTLGRVINALVDRSSHIPYRESKLTRLLQDSLGGRTKTCIIATISPAKSNLEETISTLDYAFRAKNIRNKPQVNQMIRKGALLRELAHEIEKLKSELIATRQRNGVYLSNESYEEMATVSESRRIQNDEQAAKIETLESNLRNKVQELFSLTSSFMGLKKDHEATKSQLEDTKGVLDQTELVLEATRKTLAEETLLRKAHQRTEEQMHVVGNKLINTLHQTVGHVGGLHARNKRKSDLQALNRTNWGLAQDQVSEITSLVEARMEEFQNEQQKHLSTIADRMQAFVQSELDKLSSTQSFLDQNLELFTSSKQELVNQRQSSKEEMDQVLEEIKEVRDNIKERVGDSLRAIATAAETIAQDVLSELGTFHSLLHTSYSTLGGDFKAIFESLLQHNAAQRKESDDLRVQLQEATEKITSLINSQAAAQETRLVNRAALIQQNVEGNSTLLEGSVARYAQGINSWNAREEQFLDEITTSRDVLRSKLQDDWTAANTHSTSIQDTTKSVHAETVRVVDEQMRDLDYQMTALDDFVTRARSQNSEHEHQHATSLLNLSSTVEDSYANIGEHFKTTCTRVEELESEMDIDIKTAEQALEPLPTSVCQPLADLREDISSTVIREYQPTGDTPQKLTYDYPTELPRTQAHASLIAKFNGEPSPSKAPVLLERGRSALAGSLRELHPNVNGNNLISTFDQRPSTTIHGIASSMGPGSLMDPDDDIPEDMTMPLFKKSRTARGRSSKSTLSMEGRENLPPLATLVPGGGKEIFSQSITRRKSPRLN</sequence>
<keyword evidence="6 14" id="KW-0547">Nucleotide-binding</keyword>
<dbReference type="SUPFAM" id="SSF52540">
    <property type="entry name" value="P-loop containing nucleoside triphosphate hydrolases"/>
    <property type="match status" value="1"/>
</dbReference>
<dbReference type="PRINTS" id="PR00380">
    <property type="entry name" value="KINESINHEAVY"/>
</dbReference>
<dbReference type="GO" id="GO:0005876">
    <property type="term" value="C:spindle microtubule"/>
    <property type="evidence" value="ECO:0007669"/>
    <property type="project" value="TreeGrafter"/>
</dbReference>
<dbReference type="Pfam" id="PF00225">
    <property type="entry name" value="Kinesin"/>
    <property type="match status" value="1"/>
</dbReference>
<evidence type="ECO:0000256" key="11">
    <source>
        <dbReference type="ARBA" id="ARBA00023212"/>
    </source>
</evidence>
<dbReference type="GO" id="GO:0005524">
    <property type="term" value="F:ATP binding"/>
    <property type="evidence" value="ECO:0007669"/>
    <property type="project" value="UniProtKB-UniRule"/>
</dbReference>
<evidence type="ECO:0000313" key="18">
    <source>
        <dbReference type="EMBL" id="KAJ3567389.1"/>
    </source>
</evidence>
<keyword evidence="11" id="KW-0206">Cytoskeleton</keyword>
<keyword evidence="19" id="KW-1185">Reference proteome</keyword>
<keyword evidence="2" id="KW-0963">Cytoplasm</keyword>
<feature type="region of interest" description="Disordered" evidence="16">
    <location>
        <begin position="961"/>
        <end position="1010"/>
    </location>
</feature>
<evidence type="ECO:0000256" key="5">
    <source>
        <dbReference type="ARBA" id="ARBA00022701"/>
    </source>
</evidence>
<keyword evidence="5" id="KW-0493">Microtubule</keyword>